<name>A0ABW5X1W9_9FLAO</name>
<dbReference type="PANTHER" id="PTHR13847:SF289">
    <property type="entry name" value="GLYCINE OXIDASE"/>
    <property type="match status" value="1"/>
</dbReference>
<keyword evidence="4" id="KW-1185">Reference proteome</keyword>
<dbReference type="GO" id="GO:0016491">
    <property type="term" value="F:oxidoreductase activity"/>
    <property type="evidence" value="ECO:0007669"/>
    <property type="project" value="UniProtKB-KW"/>
</dbReference>
<dbReference type="Gene3D" id="3.50.50.60">
    <property type="entry name" value="FAD/NAD(P)-binding domain"/>
    <property type="match status" value="2"/>
</dbReference>
<comment type="caution">
    <text evidence="3">The sequence shown here is derived from an EMBL/GenBank/DDBJ whole genome shotgun (WGS) entry which is preliminary data.</text>
</comment>
<accession>A0ABW5X1W9</accession>
<evidence type="ECO:0000313" key="3">
    <source>
        <dbReference type="EMBL" id="MFD2832322.1"/>
    </source>
</evidence>
<proteinExistence type="predicted"/>
<dbReference type="RefSeq" id="WP_251740372.1">
    <property type="nucleotide sequence ID" value="NZ_JBHUOJ010000007.1"/>
</dbReference>
<dbReference type="SUPFAM" id="SSF54373">
    <property type="entry name" value="FAD-linked reductases, C-terminal domain"/>
    <property type="match status" value="1"/>
</dbReference>
<dbReference type="SUPFAM" id="SSF51905">
    <property type="entry name" value="FAD/NAD(P)-binding domain"/>
    <property type="match status" value="1"/>
</dbReference>
<evidence type="ECO:0000256" key="1">
    <source>
        <dbReference type="ARBA" id="ARBA00023002"/>
    </source>
</evidence>
<dbReference type="InterPro" id="IPR006076">
    <property type="entry name" value="FAD-dep_OxRdtase"/>
</dbReference>
<keyword evidence="1 3" id="KW-0560">Oxidoreductase</keyword>
<dbReference type="Gene3D" id="3.30.9.10">
    <property type="entry name" value="D-Amino Acid Oxidase, subunit A, domain 2"/>
    <property type="match status" value="1"/>
</dbReference>
<gene>
    <name evidence="3" type="ORF">ACFSYS_03425</name>
</gene>
<dbReference type="Proteomes" id="UP001597438">
    <property type="component" value="Unassembled WGS sequence"/>
</dbReference>
<dbReference type="EC" id="1.-.-.-" evidence="3"/>
<protein>
    <submittedName>
        <fullName evidence="3">NAD(P)/FAD-dependent oxidoreductase</fullName>
        <ecNumber evidence="3">1.-.-.-</ecNumber>
    </submittedName>
</protein>
<dbReference type="InterPro" id="IPR036188">
    <property type="entry name" value="FAD/NAD-bd_sf"/>
</dbReference>
<dbReference type="PANTHER" id="PTHR13847">
    <property type="entry name" value="SARCOSINE DEHYDROGENASE-RELATED"/>
    <property type="match status" value="1"/>
</dbReference>
<dbReference type="Pfam" id="PF01266">
    <property type="entry name" value="DAO"/>
    <property type="match status" value="1"/>
</dbReference>
<sequence>MKVAVIGGGIIGLCTAYYLVKEGVEVTLIDKGNITSGASFVNAGYLTPSHIIPLSEPGIVVKGLKWMLKTDSPFYIKPRFDVDFFKWALRFNGSATQQKVEKAVPVLKEFNLKSRDLFDEIRDSLDFDFHYQNKGILSVFKTEKAAVSELKIAALAHEEGLDVKEITKDELQKLQSVFSEEVLGAIHYTCDRHSTPGTFMENMKKWLIKRGVTFEMNQEVIGFEKSEKNIVSIKTQEKNIIADEFVLASGSWTTRLARKLQLNIPIQPGKGYSINVPRDLGISIPAILCESKVAVTPMDGFTRFAGTMEFSGANEIIRKNRVEAIANAASSYYKNLEITPEEKGSAKCGLRPVSPDGLPFIGKTSKYKNLTVASGHSMMGWSMGPATGKMVSDMITEKPLFMKTSAFIPERFA</sequence>
<evidence type="ECO:0000259" key="2">
    <source>
        <dbReference type="Pfam" id="PF01266"/>
    </source>
</evidence>
<reference evidence="4" key="1">
    <citation type="journal article" date="2019" name="Int. J. Syst. Evol. Microbiol.">
        <title>The Global Catalogue of Microorganisms (GCM) 10K type strain sequencing project: providing services to taxonomists for standard genome sequencing and annotation.</title>
        <authorList>
            <consortium name="The Broad Institute Genomics Platform"/>
            <consortium name="The Broad Institute Genome Sequencing Center for Infectious Disease"/>
            <person name="Wu L."/>
            <person name="Ma J."/>
        </authorList>
    </citation>
    <scope>NUCLEOTIDE SEQUENCE [LARGE SCALE GENOMIC DNA]</scope>
    <source>
        <strain evidence="4">KCTC 52925</strain>
    </source>
</reference>
<dbReference type="EMBL" id="JBHUOJ010000007">
    <property type="protein sequence ID" value="MFD2832322.1"/>
    <property type="molecule type" value="Genomic_DNA"/>
</dbReference>
<organism evidence="3 4">
    <name type="scientific">Christiangramia antarctica</name>
    <dbReference type="NCBI Taxonomy" id="2058158"/>
    <lineage>
        <taxon>Bacteria</taxon>
        <taxon>Pseudomonadati</taxon>
        <taxon>Bacteroidota</taxon>
        <taxon>Flavobacteriia</taxon>
        <taxon>Flavobacteriales</taxon>
        <taxon>Flavobacteriaceae</taxon>
        <taxon>Christiangramia</taxon>
    </lineage>
</organism>
<evidence type="ECO:0000313" key="4">
    <source>
        <dbReference type="Proteomes" id="UP001597438"/>
    </source>
</evidence>
<feature type="domain" description="FAD dependent oxidoreductase" evidence="2">
    <location>
        <begin position="2"/>
        <end position="394"/>
    </location>
</feature>